<accession>A0A443SNM2</accession>
<dbReference type="EMBL" id="NCKV01001067">
    <property type="protein sequence ID" value="RWS29114.1"/>
    <property type="molecule type" value="Genomic_DNA"/>
</dbReference>
<keyword evidence="6 7" id="KW-0472">Membrane</keyword>
<feature type="domain" description="ABC transporter" evidence="8">
    <location>
        <begin position="991"/>
        <end position="1222"/>
    </location>
</feature>
<dbReference type="GO" id="GO:0005319">
    <property type="term" value="F:lipid transporter activity"/>
    <property type="evidence" value="ECO:0007669"/>
    <property type="project" value="TreeGrafter"/>
</dbReference>
<dbReference type="Pfam" id="PF00005">
    <property type="entry name" value="ABC_tran"/>
    <property type="match status" value="2"/>
</dbReference>
<dbReference type="OrthoDB" id="6512918at2759"/>
<evidence type="ECO:0000256" key="2">
    <source>
        <dbReference type="ARBA" id="ARBA00022692"/>
    </source>
</evidence>
<evidence type="ECO:0000313" key="9">
    <source>
        <dbReference type="EMBL" id="RWS29114.1"/>
    </source>
</evidence>
<feature type="transmembrane region" description="Helical" evidence="7">
    <location>
        <begin position="316"/>
        <end position="339"/>
    </location>
</feature>
<feature type="transmembrane region" description="Helical" evidence="7">
    <location>
        <begin position="27"/>
        <end position="49"/>
    </location>
</feature>
<dbReference type="GO" id="GO:0016020">
    <property type="term" value="C:membrane"/>
    <property type="evidence" value="ECO:0007669"/>
    <property type="project" value="UniProtKB-SubCell"/>
</dbReference>
<dbReference type="InterPro" id="IPR026082">
    <property type="entry name" value="ABCA"/>
</dbReference>
<evidence type="ECO:0000256" key="3">
    <source>
        <dbReference type="ARBA" id="ARBA00022741"/>
    </source>
</evidence>
<evidence type="ECO:0000313" key="10">
    <source>
        <dbReference type="Proteomes" id="UP000288716"/>
    </source>
</evidence>
<dbReference type="InterPro" id="IPR003593">
    <property type="entry name" value="AAA+_ATPase"/>
</dbReference>
<keyword evidence="5 7" id="KW-1133">Transmembrane helix</keyword>
<dbReference type="InterPro" id="IPR027417">
    <property type="entry name" value="P-loop_NTPase"/>
</dbReference>
<evidence type="ECO:0000256" key="6">
    <source>
        <dbReference type="ARBA" id="ARBA00023136"/>
    </source>
</evidence>
<evidence type="ECO:0000259" key="8">
    <source>
        <dbReference type="PROSITE" id="PS50893"/>
    </source>
</evidence>
<dbReference type="SUPFAM" id="SSF52540">
    <property type="entry name" value="P-loop containing nucleoside triphosphate hydrolases"/>
    <property type="match status" value="2"/>
</dbReference>
<keyword evidence="3" id="KW-0547">Nucleotide-binding</keyword>
<dbReference type="InterPro" id="IPR003439">
    <property type="entry name" value="ABC_transporter-like_ATP-bd"/>
</dbReference>
<dbReference type="PROSITE" id="PS50893">
    <property type="entry name" value="ABC_TRANSPORTER_2"/>
    <property type="match status" value="2"/>
</dbReference>
<dbReference type="VEuPathDB" id="VectorBase:LDEU002926"/>
<sequence length="1302" mass="147945">MIRTFVQEKVNRTYSLLWKEVILRRRAWIQTPFEILLQLLFIWLIYTIAKGDKQLINQIVVQQGTEMVLSNSVRSVGRAADTQENDRLVYFPSTKFTDQIMNFNAKDNDSNGFIVHNRYTSYDDRYSTYPLNSEDELKKYMTDYDRKLICAFSFYEKGNGKFLTDESNIDNRIHIKMRPTLLVSEKNNRKVYNLDAIHVLETLLAAVEQRVVSLQLNQSFQGYNYRKVYKSDKDKGAQSDFAYSVFLCIGTVLTLYVLVKRIVTEKVTKLRELMNLSGLRSKTYNDSLFLFHFVILLPFSIACILILSFLCSPPLMVIAFVWFHITIILYAMAFTVFFNHIEAAKVLFVLCWLGVPMLLSVYVGLPVDNPMKEVFCILGCLFAPPPFAIGIFISFCKRFALINRRLLTLRDFFKHVATLKYITAGHILLPLEIQLVISAIIIAYKQKEENKSIEPTGEYFESPPQNVQMIIGVENVRKRFGLSREVLKGVNLGVYSGQITVLLGHNGAGKTTLMSIMTGLFPPTSGRVNVNGYDVETDTANARKSVGLCPQTNIQFDQLTVEEHLYFFGLMKGYSCRLIGPEIDRVLKLLNLEGHRYLKPAQISGQVKCCGSTLFLKNVFGVGYFIRGAKVQNYNATAFQELMAKHFTAANLFRDTENEILFNFSKDETAKLPNFLDELDTVKESIGIASVGVTVTSMDDVFLKVGSIFENANVNDLKIPALDKLTRKSTPTCFIYALLLKRFHNMKRNPLTLSFHFLCILLFSLLFAFLICDRPKYGSNEWQSDLNFEQLGYKGAKGICVNNTLFCDKAKSIGDAYKISFSTLNIDSEQLELLVEPPTLVGISVNDLSEINAPDSSPVSIYTPDHEEYASIIATSIVTNTLYALNRSTNTPLTTTTFNPQKTAEILNYQTNVAAIIIIPIMYLILCVFPLLYPAMERTTNVIEYLSQKRMTQRSTDPSYEPSKQEDEDVRAMREKTLSIFNKKEHSICALSALNLTKRFNALPAVDHVSFVVEQKQCFGLLGVNGAGKTTTFRMLVAELPMTYGESFIGNYSLFDNRKEYCMSIGYCPQFDLFVPNLTGREMLYLFARFRGYSGENLREAVEKIIQFVDLQDHAKYVADKYSGGNKRKLSIGMAIIGFPRMIFLDEPTAGVDPVARRKVWLIIETIRKVIGSSIILTSHAMDECEHLCSLIGIMVKGTFRCLGSTQHLKTKFGKGFTIVLKLDPNLKNIDAVVEDVSKALPKAVIKDKHSTQLTYHLDDPNVRLGDVFRYLQEIKEKYKLEDYQLTDSDLEQIFLNFAKIQ</sequence>
<comment type="subcellular location">
    <subcellularLocation>
        <location evidence="1">Membrane</location>
        <topology evidence="1">Multi-pass membrane protein</topology>
    </subcellularLocation>
</comment>
<feature type="transmembrane region" description="Helical" evidence="7">
    <location>
        <begin position="377"/>
        <end position="400"/>
    </location>
</feature>
<dbReference type="Pfam" id="PF23321">
    <property type="entry name" value="R1_ABCA1"/>
    <property type="match status" value="1"/>
</dbReference>
<evidence type="ECO:0000256" key="1">
    <source>
        <dbReference type="ARBA" id="ARBA00004141"/>
    </source>
</evidence>
<evidence type="ECO:0000256" key="4">
    <source>
        <dbReference type="ARBA" id="ARBA00022840"/>
    </source>
</evidence>
<gene>
    <name evidence="9" type="ORF">B4U80_09968</name>
</gene>
<dbReference type="InterPro" id="IPR056264">
    <property type="entry name" value="R2_ABCA1-4-like"/>
</dbReference>
<protein>
    <submittedName>
        <fullName evidence="9">ATP-binding cassette sub-family A member 3-like protein</fullName>
    </submittedName>
</protein>
<dbReference type="InterPro" id="IPR017871">
    <property type="entry name" value="ABC_transporter-like_CS"/>
</dbReference>
<evidence type="ECO:0000256" key="5">
    <source>
        <dbReference type="ARBA" id="ARBA00022989"/>
    </source>
</evidence>
<evidence type="ECO:0000256" key="7">
    <source>
        <dbReference type="SAM" id="Phobius"/>
    </source>
</evidence>
<name>A0A443SNM2_9ACAR</name>
<feature type="transmembrane region" description="Helical" evidence="7">
    <location>
        <begin position="753"/>
        <end position="772"/>
    </location>
</feature>
<dbReference type="SMART" id="SM00382">
    <property type="entry name" value="AAA"/>
    <property type="match status" value="2"/>
</dbReference>
<dbReference type="InterPro" id="IPR013525">
    <property type="entry name" value="ABC2_TM"/>
</dbReference>
<dbReference type="STRING" id="299467.A0A443SNM2"/>
<feature type="transmembrane region" description="Helical" evidence="7">
    <location>
        <begin position="346"/>
        <end position="365"/>
    </location>
</feature>
<comment type="caution">
    <text evidence="9">The sequence shown here is derived from an EMBL/GenBank/DDBJ whole genome shotgun (WGS) entry which is preliminary data.</text>
</comment>
<keyword evidence="10" id="KW-1185">Reference proteome</keyword>
<dbReference type="PANTHER" id="PTHR19229">
    <property type="entry name" value="ATP-BINDING CASSETTE TRANSPORTER SUBFAMILY A ABCA"/>
    <property type="match status" value="1"/>
</dbReference>
<keyword evidence="2 7" id="KW-0812">Transmembrane</keyword>
<dbReference type="Proteomes" id="UP000288716">
    <property type="component" value="Unassembled WGS sequence"/>
</dbReference>
<feature type="transmembrane region" description="Helical" evidence="7">
    <location>
        <begin position="421"/>
        <end position="444"/>
    </location>
</feature>
<dbReference type="CDD" id="cd03263">
    <property type="entry name" value="ABC_subfamily_A"/>
    <property type="match status" value="1"/>
</dbReference>
<feature type="transmembrane region" description="Helical" evidence="7">
    <location>
        <begin position="912"/>
        <end position="933"/>
    </location>
</feature>
<dbReference type="Gene3D" id="3.40.50.300">
    <property type="entry name" value="P-loop containing nucleotide triphosphate hydrolases"/>
    <property type="match status" value="2"/>
</dbReference>
<organism evidence="9 10">
    <name type="scientific">Leptotrombidium deliense</name>
    <dbReference type="NCBI Taxonomy" id="299467"/>
    <lineage>
        <taxon>Eukaryota</taxon>
        <taxon>Metazoa</taxon>
        <taxon>Ecdysozoa</taxon>
        <taxon>Arthropoda</taxon>
        <taxon>Chelicerata</taxon>
        <taxon>Arachnida</taxon>
        <taxon>Acari</taxon>
        <taxon>Acariformes</taxon>
        <taxon>Trombidiformes</taxon>
        <taxon>Prostigmata</taxon>
        <taxon>Anystina</taxon>
        <taxon>Parasitengona</taxon>
        <taxon>Trombiculoidea</taxon>
        <taxon>Trombiculidae</taxon>
        <taxon>Leptotrombidium</taxon>
    </lineage>
</organism>
<feature type="transmembrane region" description="Helical" evidence="7">
    <location>
        <begin position="288"/>
        <end position="310"/>
    </location>
</feature>
<reference evidence="9 10" key="1">
    <citation type="journal article" date="2018" name="Gigascience">
        <title>Genomes of trombidid mites reveal novel predicted allergens and laterally-transferred genes associated with secondary metabolism.</title>
        <authorList>
            <person name="Dong X."/>
            <person name="Chaisiri K."/>
            <person name="Xia D."/>
            <person name="Armstrong S.D."/>
            <person name="Fang Y."/>
            <person name="Donnelly M.J."/>
            <person name="Kadowaki T."/>
            <person name="McGarry J.W."/>
            <person name="Darby A.C."/>
            <person name="Makepeace B.L."/>
        </authorList>
    </citation>
    <scope>NUCLEOTIDE SEQUENCE [LARGE SCALE GENOMIC DNA]</scope>
    <source>
        <strain evidence="9">UoL-UT</strain>
    </source>
</reference>
<dbReference type="Pfam" id="PF12698">
    <property type="entry name" value="ABC2_membrane_3"/>
    <property type="match status" value="1"/>
</dbReference>
<keyword evidence="4 9" id="KW-0067">ATP-binding</keyword>
<dbReference type="GO" id="GO:0005524">
    <property type="term" value="F:ATP binding"/>
    <property type="evidence" value="ECO:0007669"/>
    <property type="project" value="UniProtKB-KW"/>
</dbReference>
<feature type="transmembrane region" description="Helical" evidence="7">
    <location>
        <begin position="241"/>
        <end position="259"/>
    </location>
</feature>
<dbReference type="GO" id="GO:0140359">
    <property type="term" value="F:ABC-type transporter activity"/>
    <property type="evidence" value="ECO:0007669"/>
    <property type="project" value="InterPro"/>
</dbReference>
<dbReference type="FunFam" id="3.40.50.300:FF:002470">
    <property type="entry name" value="ABC transporter, putative"/>
    <property type="match status" value="1"/>
</dbReference>
<dbReference type="GO" id="GO:0016887">
    <property type="term" value="F:ATP hydrolysis activity"/>
    <property type="evidence" value="ECO:0007669"/>
    <property type="project" value="InterPro"/>
</dbReference>
<dbReference type="PANTHER" id="PTHR19229:SF250">
    <property type="entry name" value="ABC TRANSPORTER DOMAIN-CONTAINING PROTEIN-RELATED"/>
    <property type="match status" value="1"/>
</dbReference>
<feature type="domain" description="ABC transporter" evidence="8">
    <location>
        <begin position="471"/>
        <end position="739"/>
    </location>
</feature>
<proteinExistence type="predicted"/>
<dbReference type="PROSITE" id="PS00211">
    <property type="entry name" value="ABC_TRANSPORTER_1"/>
    <property type="match status" value="1"/>
</dbReference>